<dbReference type="eggNOG" id="COG1846">
    <property type="taxonomic scope" value="Bacteria"/>
</dbReference>
<dbReference type="SMART" id="SM00903">
    <property type="entry name" value="Flavin_Reduct"/>
    <property type="match status" value="1"/>
</dbReference>
<evidence type="ECO:0000259" key="3">
    <source>
        <dbReference type="SMART" id="SM00903"/>
    </source>
</evidence>
<keyword evidence="5" id="KW-1185">Reference proteome</keyword>
<dbReference type="GO" id="GO:0042602">
    <property type="term" value="F:riboflavin reductase (NADPH) activity"/>
    <property type="evidence" value="ECO:0007669"/>
    <property type="project" value="TreeGrafter"/>
</dbReference>
<proteinExistence type="inferred from homology"/>
<protein>
    <recommendedName>
        <fullName evidence="3">Flavin reductase like domain-containing protein</fullName>
    </recommendedName>
</protein>
<accession>J9A2B7</accession>
<dbReference type="InterPro" id="IPR002563">
    <property type="entry name" value="Flavin_Rdtase-like_dom"/>
</dbReference>
<dbReference type="Proteomes" id="UP000004836">
    <property type="component" value="Unassembled WGS sequence"/>
</dbReference>
<dbReference type="PANTHER" id="PTHR30466">
    <property type="entry name" value="FLAVIN REDUCTASE"/>
    <property type="match status" value="1"/>
</dbReference>
<dbReference type="InterPro" id="IPR036388">
    <property type="entry name" value="WH-like_DNA-bd_sf"/>
</dbReference>
<dbReference type="STRING" id="1220535.IMCC14465_17580"/>
<dbReference type="eggNOG" id="COG1853">
    <property type="taxonomic scope" value="Bacteria"/>
</dbReference>
<dbReference type="PANTHER" id="PTHR30466:SF11">
    <property type="entry name" value="FLAVIN-DEPENDENT MONOOXYGENASE, REDUCTASE SUBUNIT HSAB"/>
    <property type="match status" value="1"/>
</dbReference>
<dbReference type="OrthoDB" id="9792858at2"/>
<dbReference type="SUPFAM" id="SSF50475">
    <property type="entry name" value="FMN-binding split barrel"/>
    <property type="match status" value="1"/>
</dbReference>
<gene>
    <name evidence="4" type="ORF">IMCC14465_17580</name>
</gene>
<dbReference type="AlphaFoldDB" id="J9A2B7"/>
<keyword evidence="2" id="KW-0560">Oxidoreductase</keyword>
<dbReference type="SUPFAM" id="SSF46785">
    <property type="entry name" value="Winged helix' DNA-binding domain"/>
    <property type="match status" value="1"/>
</dbReference>
<comment type="caution">
    <text evidence="4">The sequence shown here is derived from an EMBL/GenBank/DDBJ whole genome shotgun (WGS) entry which is preliminary data.</text>
</comment>
<evidence type="ECO:0000313" key="4">
    <source>
        <dbReference type="EMBL" id="EJW20465.1"/>
    </source>
</evidence>
<dbReference type="GO" id="GO:0010181">
    <property type="term" value="F:FMN binding"/>
    <property type="evidence" value="ECO:0007669"/>
    <property type="project" value="InterPro"/>
</dbReference>
<dbReference type="Gene3D" id="1.10.10.10">
    <property type="entry name" value="Winged helix-like DNA-binding domain superfamily/Winged helix DNA-binding domain"/>
    <property type="match status" value="1"/>
</dbReference>
<evidence type="ECO:0000256" key="2">
    <source>
        <dbReference type="ARBA" id="ARBA00023002"/>
    </source>
</evidence>
<comment type="similarity">
    <text evidence="1">Belongs to the non-flavoprotein flavin reductase family.</text>
</comment>
<dbReference type="EMBL" id="ALYF01000010">
    <property type="protein sequence ID" value="EJW20465.1"/>
    <property type="molecule type" value="Genomic_DNA"/>
</dbReference>
<name>J9A2B7_9PROT</name>
<dbReference type="Pfam" id="PF01613">
    <property type="entry name" value="Flavin_Reduct"/>
    <property type="match status" value="1"/>
</dbReference>
<organism evidence="4 5">
    <name type="scientific">alpha proteobacterium IMCC14465</name>
    <dbReference type="NCBI Taxonomy" id="1220535"/>
    <lineage>
        <taxon>Bacteria</taxon>
        <taxon>Pseudomonadati</taxon>
        <taxon>Pseudomonadota</taxon>
        <taxon>Alphaproteobacteria</taxon>
        <taxon>PS1 clade</taxon>
    </lineage>
</organism>
<dbReference type="InterPro" id="IPR036390">
    <property type="entry name" value="WH_DNA-bd_sf"/>
</dbReference>
<evidence type="ECO:0000256" key="1">
    <source>
        <dbReference type="ARBA" id="ARBA00008898"/>
    </source>
</evidence>
<reference evidence="4 5" key="1">
    <citation type="journal article" date="2012" name="J. Bacteriol.">
        <title>Genome Sequence of Strain IMCC14465, Isolated from the East Sea, Belonging to the PS1 Clade of Alphaproteobacteria.</title>
        <authorList>
            <person name="Yang S.J."/>
            <person name="Kang I."/>
            <person name="Cho J.C."/>
        </authorList>
    </citation>
    <scope>NUCLEOTIDE SEQUENCE [LARGE SCALE GENOMIC DNA]</scope>
    <source>
        <strain evidence="4 5">IMCC14465</strain>
    </source>
</reference>
<dbReference type="InterPro" id="IPR050268">
    <property type="entry name" value="NADH-dep_flavin_reductase"/>
</dbReference>
<dbReference type="Gene3D" id="2.30.110.10">
    <property type="entry name" value="Electron Transport, Fmn-binding Protein, Chain A"/>
    <property type="match status" value="1"/>
</dbReference>
<evidence type="ECO:0000313" key="5">
    <source>
        <dbReference type="Proteomes" id="UP000004836"/>
    </source>
</evidence>
<sequence>MTTDQKELRNALGQFATGVTVVTTSAEDNEPVGVTASSFNSVSLDPPLVLWSLSKTAKSMPAFETSGGFNVHILAAHQTDISNRFASSKGDKFEGLDHNSCDMGFPLLDEYAALFRCKTHYQYEGGDHIIFVGEVVEYQTNPLPVLIFHGGKYADARPKLNKEDTDEAVDLHSGKFTENYLLYLISRAHFQTSLPVRQSYIEQGLSDQEFFCLSLLSMNGGLSPEAISNRLAHTGHAPDSEIFERLARKELISQQGGEAGDISLTETGQKVFIELLAQSKALEEQLTKHFSEDELESAVRFMKKIIDITGSEIPELW</sequence>
<dbReference type="InterPro" id="IPR012349">
    <property type="entry name" value="Split_barrel_FMN-bd"/>
</dbReference>
<feature type="domain" description="Flavin reductase like" evidence="3">
    <location>
        <begin position="12"/>
        <end position="155"/>
    </location>
</feature>